<evidence type="ECO:0000313" key="1">
    <source>
        <dbReference type="EMBL" id="MBB4865377.1"/>
    </source>
</evidence>
<dbReference type="Proteomes" id="UP000566995">
    <property type="component" value="Unassembled WGS sequence"/>
</dbReference>
<dbReference type="RefSeq" id="WP_184592799.1">
    <property type="nucleotide sequence ID" value="NZ_JACHLI010000018.1"/>
</dbReference>
<evidence type="ECO:0000313" key="2">
    <source>
        <dbReference type="Proteomes" id="UP000566995"/>
    </source>
</evidence>
<comment type="caution">
    <text evidence="1">The sequence shown here is derived from an EMBL/GenBank/DDBJ whole genome shotgun (WGS) entry which is preliminary data.</text>
</comment>
<dbReference type="AlphaFoldDB" id="A0A7W7KM71"/>
<reference evidence="1 2" key="1">
    <citation type="submission" date="2020-08" db="EMBL/GenBank/DDBJ databases">
        <title>Functional genomics of gut bacteria from endangered species of beetles.</title>
        <authorList>
            <person name="Carlos-Shanley C."/>
        </authorList>
    </citation>
    <scope>NUCLEOTIDE SEQUENCE [LARGE SCALE GENOMIC DNA]</scope>
    <source>
        <strain evidence="1 2">S00179</strain>
    </source>
</reference>
<protein>
    <submittedName>
        <fullName evidence="1">Uncharacterized protein</fullName>
    </submittedName>
</protein>
<organism evidence="1 2">
    <name type="scientific">Pseudomonas nitroreducens</name>
    <dbReference type="NCBI Taxonomy" id="46680"/>
    <lineage>
        <taxon>Bacteria</taxon>
        <taxon>Pseudomonadati</taxon>
        <taxon>Pseudomonadota</taxon>
        <taxon>Gammaproteobacteria</taxon>
        <taxon>Pseudomonadales</taxon>
        <taxon>Pseudomonadaceae</taxon>
        <taxon>Pseudomonas</taxon>
    </lineage>
</organism>
<sequence>MKVQLNIIDPSIVAESRSATFVFGIAQTNQPITDYDLKLLLLYPGEGDVPRFQLVDSDENLKARDDNGCTDFPGYLHQPIWRGLAAGYTGGEVAFVKAPHPDNENTYVFFGAISGSEIQKLRAASGRILQAVIPENPADRSISVSALKETGVMAAHTMGDNLYSILKKPIWGFGEEKSALIYLGDADTARRLYDARERYIQTGERDREAIDLGVGNQPDYRKFLQLLNKEIQRDFRIWESESEQKAIEAASDKVLSRIFTDDDVGFQP</sequence>
<name>A0A7W7KM71_PSENT</name>
<dbReference type="EMBL" id="JACHLI010000018">
    <property type="protein sequence ID" value="MBB4865377.1"/>
    <property type="molecule type" value="Genomic_DNA"/>
</dbReference>
<gene>
    <name evidence="1" type="ORF">HNP46_004258</name>
</gene>
<proteinExistence type="predicted"/>
<accession>A0A7W7KM71</accession>